<dbReference type="PANTHER" id="PTHR43876:SF7">
    <property type="entry name" value="UBIQUINONE BIOSYNTHESIS MONOOXYGENASE COQ6, MITOCHONDRIAL"/>
    <property type="match status" value="1"/>
</dbReference>
<reference evidence="2" key="1">
    <citation type="journal article" date="2013" name="PLoS ONE">
        <title>Biosynthesis of vitamins and cofactors in bacterium-harbouring trypanosomatids depends on the symbiotic association as revealed by genomic analyses.</title>
        <authorList>
            <person name="Klein C.C."/>
            <person name="Alves J.M."/>
            <person name="Serrano M.G."/>
            <person name="Buck G.A."/>
            <person name="Vasconcelos A.T."/>
            <person name="Sagot M.F."/>
            <person name="Teixeira M.M."/>
            <person name="Camargo E.P."/>
            <person name="Motta M.C."/>
        </authorList>
    </citation>
    <scope>NUCLEOTIDE SEQUENCE</scope>
    <source>
        <strain evidence="2">TCC290E</strain>
    </source>
</reference>
<evidence type="ECO:0000313" key="2">
    <source>
        <dbReference type="EMBL" id="AGU68132.1"/>
    </source>
</evidence>
<dbReference type="AlphaFoldDB" id="T1YT95"/>
<dbReference type="GO" id="GO:0071949">
    <property type="term" value="F:FAD binding"/>
    <property type="evidence" value="ECO:0007669"/>
    <property type="project" value="InterPro"/>
</dbReference>
<accession>T1YT95</accession>
<dbReference type="EMBL" id="KF160145">
    <property type="protein sequence ID" value="AGU68132.1"/>
    <property type="molecule type" value="Genomic_DNA"/>
</dbReference>
<name>T1YT95_STROO</name>
<dbReference type="PRINTS" id="PR00420">
    <property type="entry name" value="RNGMNOXGNASE"/>
</dbReference>
<protein>
    <submittedName>
        <fullName evidence="2">2-octaprenyl-6-methoxyphenol hydroxylase</fullName>
    </submittedName>
</protein>
<dbReference type="SUPFAM" id="SSF51905">
    <property type="entry name" value="FAD/NAD(P)-binding domain"/>
    <property type="match status" value="1"/>
</dbReference>
<dbReference type="PANTHER" id="PTHR43876">
    <property type="entry name" value="UBIQUINONE BIOSYNTHESIS MONOOXYGENASE COQ6, MITOCHONDRIAL"/>
    <property type="match status" value="1"/>
</dbReference>
<evidence type="ECO:0000259" key="1">
    <source>
        <dbReference type="Pfam" id="PF01494"/>
    </source>
</evidence>
<dbReference type="FunFam" id="3.50.50.60:FF:000402">
    <property type="entry name" value="Flavoprotein monooxygenase, putative"/>
    <property type="match status" value="1"/>
</dbReference>
<feature type="domain" description="FAD-binding" evidence="1">
    <location>
        <begin position="170"/>
        <end position="398"/>
    </location>
</feature>
<sequence>MLRSTLTCRNKAAHDVIVSGGGLVGAATMASLQQLRERTTSSAASGAASSALSRLMMVDVGKRPTYDPANIFHQLRTVSITPVSSKILDNLGGWDKLTTKHSYYRIAVRHEQANSPLLPEPEHTSSVFLRKLLGSKTSTEPLLEFTDLRKPVGFMCYNAELNAAMVSVVEEHAANATHDVLRFGSKLESIVLPPKDDVDGPWGTATLKTGDTAEEETFGLLLGCEGRGSPLRDVLHTASVQHDYAQTAFVCDVRLDKPADGNVCCFQNFFRDGMIIALLPMSEDTANIVFSTTPQHAKKLMGATQEELVKELNQRLHDFAPSDIPKVLEVPEGPVNGVAKRKQGSFPLRLNVATSPYAPRAILLGDAAHGIHPFAGQGLNLGIYDVCALTDVLERAIRSGHDIGNTVTVGQVFAGEMLAHTTPMIVGMETIKQMLYGMPSLACVGMKAINQLPLLSTLGKDAIYQVSSGAAFAARHPNCFLLD</sequence>
<proteinExistence type="predicted"/>
<dbReference type="Pfam" id="PF01494">
    <property type="entry name" value="FAD_binding_3"/>
    <property type="match status" value="1"/>
</dbReference>
<dbReference type="InterPro" id="IPR036188">
    <property type="entry name" value="FAD/NAD-bd_sf"/>
</dbReference>
<dbReference type="InterPro" id="IPR051205">
    <property type="entry name" value="UbiH/COQ6_monooxygenase"/>
</dbReference>
<dbReference type="Gene3D" id="3.50.50.60">
    <property type="entry name" value="FAD/NAD(P)-binding domain"/>
    <property type="match status" value="2"/>
</dbReference>
<dbReference type="InterPro" id="IPR002938">
    <property type="entry name" value="FAD-bd"/>
</dbReference>
<organism evidence="2">
    <name type="scientific">Strigomonas oncopelti</name>
    <name type="common">Parasitic flagellate</name>
    <name type="synonym">Crithidia oncopelti</name>
    <dbReference type="NCBI Taxonomy" id="5657"/>
    <lineage>
        <taxon>Eukaryota</taxon>
        <taxon>Discoba</taxon>
        <taxon>Euglenozoa</taxon>
        <taxon>Kinetoplastea</taxon>
        <taxon>Metakinetoplastina</taxon>
        <taxon>Trypanosomatida</taxon>
        <taxon>Trypanosomatidae</taxon>
        <taxon>Strigomonadinae</taxon>
        <taxon>Strigomonas</taxon>
    </lineage>
</organism>
<dbReference type="GO" id="GO:0005739">
    <property type="term" value="C:mitochondrion"/>
    <property type="evidence" value="ECO:0007669"/>
    <property type="project" value="TreeGrafter"/>
</dbReference>